<evidence type="ECO:0000256" key="8">
    <source>
        <dbReference type="ARBA" id="ARBA00023180"/>
    </source>
</evidence>
<dbReference type="FunFam" id="4.10.400.10:FF:000005">
    <property type="entry name" value="low-density lipoprotein receptor-related protein 1B"/>
    <property type="match status" value="1"/>
</dbReference>
<keyword evidence="2" id="KW-0812">Transmembrane</keyword>
<keyword evidence="3" id="KW-0677">Repeat</keyword>
<dbReference type="Gene3D" id="4.10.400.10">
    <property type="entry name" value="Low-density Lipoprotein Receptor"/>
    <property type="match status" value="4"/>
</dbReference>
<evidence type="ECO:0000256" key="7">
    <source>
        <dbReference type="ARBA" id="ARBA00023170"/>
    </source>
</evidence>
<feature type="disulfide bond" evidence="9">
    <location>
        <begin position="101"/>
        <end position="116"/>
    </location>
</feature>
<dbReference type="PRINTS" id="PR00261">
    <property type="entry name" value="LDLRECEPTOR"/>
</dbReference>
<dbReference type="PROSITE" id="PS01209">
    <property type="entry name" value="LDLRA_1"/>
    <property type="match status" value="2"/>
</dbReference>
<dbReference type="SMART" id="SM00192">
    <property type="entry name" value="LDLa"/>
    <property type="match status" value="4"/>
</dbReference>
<dbReference type="SUPFAM" id="SSF57424">
    <property type="entry name" value="LDL receptor-like module"/>
    <property type="match status" value="4"/>
</dbReference>
<proteinExistence type="predicted"/>
<name>A0ABD0YH94_9HEMI</name>
<evidence type="ECO:0000256" key="2">
    <source>
        <dbReference type="ARBA" id="ARBA00022692"/>
    </source>
</evidence>
<keyword evidence="4" id="KW-1133">Transmembrane helix</keyword>
<reference evidence="10 11" key="1">
    <citation type="submission" date="2024-07" db="EMBL/GenBank/DDBJ databases">
        <title>Chromosome-level genome assembly of the water stick insect Ranatra chinensis (Heteroptera: Nepidae).</title>
        <authorList>
            <person name="Liu X."/>
        </authorList>
    </citation>
    <scope>NUCLEOTIDE SEQUENCE [LARGE SCALE GENOMIC DNA]</scope>
    <source>
        <strain evidence="10">Cailab_2021Rc</strain>
        <tissue evidence="10">Muscle</tissue>
    </source>
</reference>
<comment type="caution">
    <text evidence="10">The sequence shown here is derived from an EMBL/GenBank/DDBJ whole genome shotgun (WGS) entry which is preliminary data.</text>
</comment>
<comment type="subcellular location">
    <subcellularLocation>
        <location evidence="1">Membrane</location>
        <topology evidence="1">Single-pass membrane protein</topology>
    </subcellularLocation>
</comment>
<comment type="caution">
    <text evidence="9">Lacks conserved residue(s) required for the propagation of feature annotation.</text>
</comment>
<dbReference type="CDD" id="cd00112">
    <property type="entry name" value="LDLa"/>
    <property type="match status" value="3"/>
</dbReference>
<evidence type="ECO:0000256" key="1">
    <source>
        <dbReference type="ARBA" id="ARBA00004167"/>
    </source>
</evidence>
<evidence type="ECO:0000256" key="5">
    <source>
        <dbReference type="ARBA" id="ARBA00023136"/>
    </source>
</evidence>
<feature type="disulfide bond" evidence="9">
    <location>
        <begin position="26"/>
        <end position="38"/>
    </location>
</feature>
<organism evidence="10 11">
    <name type="scientific">Ranatra chinensis</name>
    <dbReference type="NCBI Taxonomy" id="642074"/>
    <lineage>
        <taxon>Eukaryota</taxon>
        <taxon>Metazoa</taxon>
        <taxon>Ecdysozoa</taxon>
        <taxon>Arthropoda</taxon>
        <taxon>Hexapoda</taxon>
        <taxon>Insecta</taxon>
        <taxon>Pterygota</taxon>
        <taxon>Neoptera</taxon>
        <taxon>Paraneoptera</taxon>
        <taxon>Hemiptera</taxon>
        <taxon>Heteroptera</taxon>
        <taxon>Panheteroptera</taxon>
        <taxon>Nepomorpha</taxon>
        <taxon>Nepidae</taxon>
        <taxon>Ranatrinae</taxon>
        <taxon>Ranatra</taxon>
    </lineage>
</organism>
<dbReference type="GO" id="GO:0016020">
    <property type="term" value="C:membrane"/>
    <property type="evidence" value="ECO:0007669"/>
    <property type="project" value="UniProtKB-SubCell"/>
</dbReference>
<dbReference type="Pfam" id="PF00057">
    <property type="entry name" value="Ldl_recept_a"/>
    <property type="match status" value="3"/>
</dbReference>
<dbReference type="InterPro" id="IPR036055">
    <property type="entry name" value="LDL_receptor-like_sf"/>
</dbReference>
<feature type="disulfide bond" evidence="9">
    <location>
        <begin position="33"/>
        <end position="51"/>
    </location>
</feature>
<keyword evidence="11" id="KW-1185">Reference proteome</keyword>
<keyword evidence="7" id="KW-0675">Receptor</keyword>
<accession>A0ABD0YH94</accession>
<gene>
    <name evidence="10" type="ORF">AAG570_007966</name>
</gene>
<feature type="disulfide bond" evidence="9">
    <location>
        <begin position="45"/>
        <end position="60"/>
    </location>
</feature>
<protein>
    <submittedName>
        <fullName evidence="10">Uncharacterized protein</fullName>
    </submittedName>
</protein>
<dbReference type="FunFam" id="4.10.400.10:FF:000065">
    <property type="entry name" value="Transmembrane protease serine 7"/>
    <property type="match status" value="1"/>
</dbReference>
<dbReference type="EMBL" id="JBFDAA010000022">
    <property type="protein sequence ID" value="KAL1110435.1"/>
    <property type="molecule type" value="Genomic_DNA"/>
</dbReference>
<keyword evidence="8" id="KW-0325">Glycoprotein</keyword>
<dbReference type="AlphaFoldDB" id="A0ABD0YH94"/>
<dbReference type="InterPro" id="IPR023415">
    <property type="entry name" value="LDLR_class-A_CS"/>
</dbReference>
<dbReference type="PANTHER" id="PTHR22722:SF5">
    <property type="entry name" value="LOW-DENSITY LIPOPROTEIN RECEPTOR-RELATED PROTEIN 1B"/>
    <property type="match status" value="1"/>
</dbReference>
<evidence type="ECO:0000313" key="10">
    <source>
        <dbReference type="EMBL" id="KAL1110435.1"/>
    </source>
</evidence>
<dbReference type="PROSITE" id="PS50068">
    <property type="entry name" value="LDLRA_2"/>
    <property type="match status" value="4"/>
</dbReference>
<evidence type="ECO:0000256" key="4">
    <source>
        <dbReference type="ARBA" id="ARBA00022989"/>
    </source>
</evidence>
<dbReference type="InterPro" id="IPR002172">
    <property type="entry name" value="LDrepeatLR_classA_rpt"/>
</dbReference>
<dbReference type="InterPro" id="IPR051221">
    <property type="entry name" value="LDLR-related"/>
</dbReference>
<keyword evidence="5" id="KW-0472">Membrane</keyword>
<evidence type="ECO:0000313" key="11">
    <source>
        <dbReference type="Proteomes" id="UP001558652"/>
    </source>
</evidence>
<keyword evidence="6 9" id="KW-1015">Disulfide bond</keyword>
<dbReference type="Proteomes" id="UP001558652">
    <property type="component" value="Unassembled WGS sequence"/>
</dbReference>
<sequence length="209" mass="23508">MASKCRNMFYQNKKQETTEIASKHKCDPHSFTCSNKNCIDHKMVCNGMDDCEDNSDEKNCLTTSVSVPEITETFPEQSIVCTEMQIFCPDQSICLPIAAKCNGTSECLNGEDEINCMTCQDDEFECSTEHICIPKKWVCDKSYDCIDKSDEDPAHCSHLTGRTNSHMDEKCTGYHCKDNYKCIPFSKICDKNLDCEDGSDEGGLCGNYP</sequence>
<dbReference type="PANTHER" id="PTHR22722">
    <property type="entry name" value="LOW-DENSITY LIPOPROTEIN RECEPTOR-RELATED PROTEIN 2-RELATED"/>
    <property type="match status" value="1"/>
</dbReference>
<evidence type="ECO:0000256" key="6">
    <source>
        <dbReference type="ARBA" id="ARBA00023157"/>
    </source>
</evidence>
<evidence type="ECO:0000256" key="9">
    <source>
        <dbReference type="PROSITE-ProRule" id="PRU00124"/>
    </source>
</evidence>
<evidence type="ECO:0000256" key="3">
    <source>
        <dbReference type="ARBA" id="ARBA00022737"/>
    </source>
</evidence>